<dbReference type="Gene3D" id="1.20.1250.20">
    <property type="entry name" value="MFS general substrate transporter like domains"/>
    <property type="match status" value="2"/>
</dbReference>
<sequence>MATSRGLTVSFGAWVDFLKQGFLSNYSESAISWIGTVQGFLMVFVGVAIGPVFDLGYVRLLIVAGMLLNVLGFILTGFAQHYYSTFLSLGVLVGLGGACLFTPGVAIVAQYFTTKRSTATGIASAGGSVGGLLLPIAFRRITTSIGYGWANRIFGLTILTVLLISLAIMKPRTLPSTRRKLFDLKAIMEPAYLLFCLGLFAVWTGMYLPFFYIPLYARKALHVSEDLASYMLAFMGAGSVFGRIITNVLADKIGAIQSFLPVTFILGSLAFVWIGIKDTAGTIVFCVLYGFFSGASISLTPVMLTAVSPDLSVVGTRMGMAFSFASFGLLIGSPIGGVLIGTEAGYTAVQVFSGATILIGLVLHSLSGFLTARKGHLKT</sequence>
<name>A0A7U2I3T1_PHANO</name>
<dbReference type="InterPro" id="IPR020846">
    <property type="entry name" value="MFS_dom"/>
</dbReference>
<comment type="similarity">
    <text evidence="2">Belongs to the major facilitator superfamily. Monocarboxylate porter (TC 2.A.1.13) family.</text>
</comment>
<dbReference type="GO" id="GO:0022857">
    <property type="term" value="F:transmembrane transporter activity"/>
    <property type="evidence" value="ECO:0007669"/>
    <property type="project" value="InterPro"/>
</dbReference>
<feature type="transmembrane region" description="Helical" evidence="3">
    <location>
        <begin position="190"/>
        <end position="215"/>
    </location>
</feature>
<dbReference type="InterPro" id="IPR036259">
    <property type="entry name" value="MFS_trans_sf"/>
</dbReference>
<feature type="transmembrane region" description="Helical" evidence="3">
    <location>
        <begin position="60"/>
        <end position="83"/>
    </location>
</feature>
<feature type="transmembrane region" description="Helical" evidence="3">
    <location>
        <begin position="30"/>
        <end position="53"/>
    </location>
</feature>
<feature type="transmembrane region" description="Helical" evidence="3">
    <location>
        <begin position="149"/>
        <end position="169"/>
    </location>
</feature>
<feature type="transmembrane region" description="Helical" evidence="3">
    <location>
        <begin position="258"/>
        <end position="276"/>
    </location>
</feature>
<evidence type="ECO:0000256" key="1">
    <source>
        <dbReference type="ARBA" id="ARBA00004141"/>
    </source>
</evidence>
<dbReference type="SUPFAM" id="SSF103473">
    <property type="entry name" value="MFS general substrate transporter"/>
    <property type="match status" value="1"/>
</dbReference>
<dbReference type="PANTHER" id="PTHR11360:SF234">
    <property type="entry name" value="MFS-TYPE TRANSPORTER DBAD-RELATED"/>
    <property type="match status" value="1"/>
</dbReference>
<dbReference type="Proteomes" id="UP000663193">
    <property type="component" value="Chromosome 11"/>
</dbReference>
<dbReference type="AlphaFoldDB" id="A0A7U2I3T1"/>
<dbReference type="GO" id="GO:0016020">
    <property type="term" value="C:membrane"/>
    <property type="evidence" value="ECO:0007669"/>
    <property type="project" value="UniProtKB-SubCell"/>
</dbReference>
<feature type="transmembrane region" description="Helical" evidence="3">
    <location>
        <begin position="352"/>
        <end position="372"/>
    </location>
</feature>
<comment type="subcellular location">
    <subcellularLocation>
        <location evidence="1">Membrane</location>
        <topology evidence="1">Multi-pass membrane protein</topology>
    </subcellularLocation>
</comment>
<reference evidence="6" key="1">
    <citation type="journal article" date="2021" name="BMC Genomics">
        <title>Chromosome-level genome assembly and manually-curated proteome of model necrotroph Parastagonospora nodorum Sn15 reveals a genome-wide trove of candidate effector homologs, and redundancy of virulence-related functions within an accessory chromosome.</title>
        <authorList>
            <person name="Bertazzoni S."/>
            <person name="Jones D.A.B."/>
            <person name="Phan H.T."/>
            <person name="Tan K.-C."/>
            <person name="Hane J.K."/>
        </authorList>
    </citation>
    <scope>NUCLEOTIDE SEQUENCE [LARGE SCALE GENOMIC DNA]</scope>
    <source>
        <strain evidence="6">SN15 / ATCC MYA-4574 / FGSC 10173)</strain>
    </source>
</reference>
<dbReference type="EMBL" id="CP069033">
    <property type="protein sequence ID" value="QRD00724.1"/>
    <property type="molecule type" value="Genomic_DNA"/>
</dbReference>
<gene>
    <name evidence="5" type="ORF">JI435_092650</name>
</gene>
<proteinExistence type="inferred from homology"/>
<dbReference type="RefSeq" id="XP_001799564.1">
    <property type="nucleotide sequence ID" value="XM_001799512.1"/>
</dbReference>
<organism evidence="5 6">
    <name type="scientific">Phaeosphaeria nodorum (strain SN15 / ATCC MYA-4574 / FGSC 10173)</name>
    <name type="common">Glume blotch fungus</name>
    <name type="synonym">Parastagonospora nodorum</name>
    <dbReference type="NCBI Taxonomy" id="321614"/>
    <lineage>
        <taxon>Eukaryota</taxon>
        <taxon>Fungi</taxon>
        <taxon>Dikarya</taxon>
        <taxon>Ascomycota</taxon>
        <taxon>Pezizomycotina</taxon>
        <taxon>Dothideomycetes</taxon>
        <taxon>Pleosporomycetidae</taxon>
        <taxon>Pleosporales</taxon>
        <taxon>Pleosporineae</taxon>
        <taxon>Phaeosphaeriaceae</taxon>
        <taxon>Parastagonospora</taxon>
    </lineage>
</organism>
<feature type="transmembrane region" description="Helical" evidence="3">
    <location>
        <begin position="119"/>
        <end position="137"/>
    </location>
</feature>
<evidence type="ECO:0000313" key="5">
    <source>
        <dbReference type="EMBL" id="QRD00724.1"/>
    </source>
</evidence>
<evidence type="ECO:0000256" key="3">
    <source>
        <dbReference type="SAM" id="Phobius"/>
    </source>
</evidence>
<keyword evidence="3" id="KW-1133">Transmembrane helix</keyword>
<evidence type="ECO:0000256" key="2">
    <source>
        <dbReference type="ARBA" id="ARBA00006727"/>
    </source>
</evidence>
<accession>A0A7U2I3T1</accession>
<dbReference type="VEuPathDB" id="FungiDB:JI435_092650"/>
<dbReference type="OMA" id="WGILNAY"/>
<feature type="domain" description="Major facilitator superfamily (MFS) profile" evidence="4">
    <location>
        <begin position="1"/>
        <end position="372"/>
    </location>
</feature>
<keyword evidence="6" id="KW-1185">Reference proteome</keyword>
<dbReference type="InterPro" id="IPR050327">
    <property type="entry name" value="Proton-linked_MCT"/>
</dbReference>
<evidence type="ECO:0000259" key="4">
    <source>
        <dbReference type="PROSITE" id="PS50850"/>
    </source>
</evidence>
<keyword evidence="3" id="KW-0472">Membrane</keyword>
<feature type="transmembrane region" description="Helical" evidence="3">
    <location>
        <begin position="282"/>
        <end position="307"/>
    </location>
</feature>
<feature type="transmembrane region" description="Helical" evidence="3">
    <location>
        <begin position="319"/>
        <end position="340"/>
    </location>
</feature>
<dbReference type="KEGG" id="pno:SNOG_09265"/>
<dbReference type="OrthoDB" id="6509908at2759"/>
<evidence type="ECO:0000313" key="6">
    <source>
        <dbReference type="Proteomes" id="UP000663193"/>
    </source>
</evidence>
<keyword evidence="3" id="KW-0812">Transmembrane</keyword>
<protein>
    <recommendedName>
        <fullName evidence="4">Major facilitator superfamily (MFS) profile domain-containing protein</fullName>
    </recommendedName>
</protein>
<dbReference type="PROSITE" id="PS50850">
    <property type="entry name" value="MFS"/>
    <property type="match status" value="1"/>
</dbReference>
<feature type="transmembrane region" description="Helical" evidence="3">
    <location>
        <begin position="89"/>
        <end position="112"/>
    </location>
</feature>
<dbReference type="Pfam" id="PF07690">
    <property type="entry name" value="MFS_1"/>
    <property type="match status" value="1"/>
</dbReference>
<dbReference type="PANTHER" id="PTHR11360">
    <property type="entry name" value="MONOCARBOXYLATE TRANSPORTER"/>
    <property type="match status" value="1"/>
</dbReference>
<dbReference type="InterPro" id="IPR011701">
    <property type="entry name" value="MFS"/>
</dbReference>